<dbReference type="Proteomes" id="UP000008065">
    <property type="component" value="Unassembled WGS sequence"/>
</dbReference>
<protein>
    <submittedName>
        <fullName evidence="2">Uncharacterized protein</fullName>
    </submittedName>
</protein>
<dbReference type="VEuPathDB" id="FungiDB:NEUTE1DRAFT_140359"/>
<feature type="region of interest" description="Disordered" evidence="1">
    <location>
        <begin position="76"/>
        <end position="156"/>
    </location>
</feature>
<accession>F8MVW2</accession>
<keyword evidence="3" id="KW-1185">Reference proteome</keyword>
<organism evidence="2 3">
    <name type="scientific">Neurospora tetrasperma (strain FGSC 2508 / ATCC MYA-4615 / P0657)</name>
    <dbReference type="NCBI Taxonomy" id="510951"/>
    <lineage>
        <taxon>Eukaryota</taxon>
        <taxon>Fungi</taxon>
        <taxon>Dikarya</taxon>
        <taxon>Ascomycota</taxon>
        <taxon>Pezizomycotina</taxon>
        <taxon>Sordariomycetes</taxon>
        <taxon>Sordariomycetidae</taxon>
        <taxon>Sordariales</taxon>
        <taxon>Sordariaceae</taxon>
        <taxon>Neurospora</taxon>
    </lineage>
</organism>
<evidence type="ECO:0000313" key="3">
    <source>
        <dbReference type="Proteomes" id="UP000008065"/>
    </source>
</evidence>
<dbReference type="AlphaFoldDB" id="F8MVW2"/>
<name>F8MVW2_NEUT8</name>
<dbReference type="GeneID" id="20826158"/>
<dbReference type="RefSeq" id="XP_009854018.1">
    <property type="nucleotide sequence ID" value="XM_009855716.1"/>
</dbReference>
<reference evidence="3" key="1">
    <citation type="journal article" date="2011" name="Genetics">
        <title>Massive changes in genome architecture accompany the transition to self-fertility in the filamentous fungus Neurospora tetrasperma.</title>
        <authorList>
            <person name="Ellison C.E."/>
            <person name="Stajich J.E."/>
            <person name="Jacobson D.J."/>
            <person name="Natvig D.O."/>
            <person name="Lapidus A."/>
            <person name="Foster B."/>
            <person name="Aerts A."/>
            <person name="Riley R."/>
            <person name="Lindquist E.A."/>
            <person name="Grigoriev I.V."/>
            <person name="Taylor J.W."/>
        </authorList>
    </citation>
    <scope>NUCLEOTIDE SEQUENCE [LARGE SCALE GENOMIC DNA]</scope>
    <source>
        <strain evidence="3">FGSC 2508 / P0657</strain>
    </source>
</reference>
<evidence type="ECO:0000256" key="1">
    <source>
        <dbReference type="SAM" id="MobiDB-lite"/>
    </source>
</evidence>
<proteinExistence type="predicted"/>
<dbReference type="EMBL" id="GL891307">
    <property type="protein sequence ID" value="EGO54010.1"/>
    <property type="molecule type" value="Genomic_DNA"/>
</dbReference>
<dbReference type="HOGENOM" id="CLU_1687134_0_0_1"/>
<dbReference type="KEGG" id="nte:NEUTE1DRAFT140359"/>
<gene>
    <name evidence="2" type="ORF">NEUTE1DRAFT_140359</name>
</gene>
<sequence>MGVSSTEELLDVQQLDNLGRALNDGMINHLYQYDTELRMPDFEQPPGDLVSGDATAFCDLAQWGSGPTVQMSIEGWEDVETDRSEHGSLLEDPTFVPNDLSEGEPEPTEKESAPKAKTPQTPKKRKSAPAIATPSRLDAVTKREQSKGKGKGKPGT</sequence>
<evidence type="ECO:0000313" key="2">
    <source>
        <dbReference type="EMBL" id="EGO54010.1"/>
    </source>
</evidence>